<dbReference type="SMART" id="SM00675">
    <property type="entry name" value="DM11"/>
    <property type="match status" value="1"/>
</dbReference>
<dbReference type="Pfam" id="PF02995">
    <property type="entry name" value="DUF229"/>
    <property type="match status" value="1"/>
</dbReference>
<evidence type="ECO:0000256" key="2">
    <source>
        <dbReference type="SAM" id="SignalP"/>
    </source>
</evidence>
<organism evidence="4">
    <name type="scientific">Drosophila persimilis</name>
    <name type="common">Fruit fly</name>
    <dbReference type="NCBI Taxonomy" id="7234"/>
    <lineage>
        <taxon>Eukaryota</taxon>
        <taxon>Metazoa</taxon>
        <taxon>Ecdysozoa</taxon>
        <taxon>Arthropoda</taxon>
        <taxon>Hexapoda</taxon>
        <taxon>Insecta</taxon>
        <taxon>Pterygota</taxon>
        <taxon>Neoptera</taxon>
        <taxon>Endopterygota</taxon>
        <taxon>Diptera</taxon>
        <taxon>Brachycera</taxon>
        <taxon>Muscomorpha</taxon>
        <taxon>Ephydroidea</taxon>
        <taxon>Drosophilidae</taxon>
        <taxon>Drosophila</taxon>
        <taxon>Sophophora</taxon>
    </lineage>
</organism>
<feature type="region of interest" description="Disordered" evidence="1">
    <location>
        <begin position="48"/>
        <end position="67"/>
    </location>
</feature>
<proteinExistence type="predicted"/>
<dbReference type="InterPro" id="IPR004245">
    <property type="entry name" value="DUF229"/>
</dbReference>
<reference evidence="3 4" key="1">
    <citation type="journal article" date="2007" name="Nature">
        <title>Evolution of genes and genomes on the Drosophila phylogeny.</title>
        <authorList>
            <consortium name="Drosophila 12 Genomes Consortium"/>
            <person name="Clark A.G."/>
            <person name="Eisen M.B."/>
            <person name="Smith D.R."/>
            <person name="Bergman C.M."/>
            <person name="Oliver B."/>
            <person name="Markow T.A."/>
            <person name="Kaufman T.C."/>
            <person name="Kellis M."/>
            <person name="Gelbart W."/>
            <person name="Iyer V.N."/>
            <person name="Pollard D.A."/>
            <person name="Sackton T.B."/>
            <person name="Larracuente A.M."/>
            <person name="Singh N.D."/>
            <person name="Abad J.P."/>
            <person name="Abt D.N."/>
            <person name="Adryan B."/>
            <person name="Aguade M."/>
            <person name="Akashi H."/>
            <person name="Anderson W.W."/>
            <person name="Aquadro C.F."/>
            <person name="Ardell D.H."/>
            <person name="Arguello R."/>
            <person name="Artieri C.G."/>
            <person name="Barbash D.A."/>
            <person name="Barker D."/>
            <person name="Barsanti P."/>
            <person name="Batterham P."/>
            <person name="Batzoglou S."/>
            <person name="Begun D."/>
            <person name="Bhutkar A."/>
            <person name="Blanco E."/>
            <person name="Bosak S.A."/>
            <person name="Bradley R.K."/>
            <person name="Brand A.D."/>
            <person name="Brent M.R."/>
            <person name="Brooks A.N."/>
            <person name="Brown R.H."/>
            <person name="Butlin R.K."/>
            <person name="Caggese C."/>
            <person name="Calvi B.R."/>
            <person name="Bernardo de Carvalho A."/>
            <person name="Caspi A."/>
            <person name="Castrezana S."/>
            <person name="Celniker S.E."/>
            <person name="Chang J.L."/>
            <person name="Chapple C."/>
            <person name="Chatterji S."/>
            <person name="Chinwalla A."/>
            <person name="Civetta A."/>
            <person name="Clifton S.W."/>
            <person name="Comeron J.M."/>
            <person name="Costello J.C."/>
            <person name="Coyne J.A."/>
            <person name="Daub J."/>
            <person name="David R.G."/>
            <person name="Delcher A.L."/>
            <person name="Delehaunty K."/>
            <person name="Do C.B."/>
            <person name="Ebling H."/>
            <person name="Edwards K."/>
            <person name="Eickbush T."/>
            <person name="Evans J.D."/>
            <person name="Filipski A."/>
            <person name="Findeiss S."/>
            <person name="Freyhult E."/>
            <person name="Fulton L."/>
            <person name="Fulton R."/>
            <person name="Garcia A.C."/>
            <person name="Gardiner A."/>
            <person name="Garfield D.A."/>
            <person name="Garvin B.E."/>
            <person name="Gibson G."/>
            <person name="Gilbert D."/>
            <person name="Gnerre S."/>
            <person name="Godfrey J."/>
            <person name="Good R."/>
            <person name="Gotea V."/>
            <person name="Gravely B."/>
            <person name="Greenberg A.J."/>
            <person name="Griffiths-Jones S."/>
            <person name="Gross S."/>
            <person name="Guigo R."/>
            <person name="Gustafson E.A."/>
            <person name="Haerty W."/>
            <person name="Hahn M.W."/>
            <person name="Halligan D.L."/>
            <person name="Halpern A.L."/>
            <person name="Halter G.M."/>
            <person name="Han M.V."/>
            <person name="Heger A."/>
            <person name="Hillier L."/>
            <person name="Hinrichs A.S."/>
            <person name="Holmes I."/>
            <person name="Hoskins R.A."/>
            <person name="Hubisz M.J."/>
            <person name="Hultmark D."/>
            <person name="Huntley M.A."/>
            <person name="Jaffe D.B."/>
            <person name="Jagadeeshan S."/>
            <person name="Jeck W.R."/>
            <person name="Johnson J."/>
            <person name="Jones C.D."/>
            <person name="Jordan W.C."/>
            <person name="Karpen G.H."/>
            <person name="Kataoka E."/>
            <person name="Keightley P.D."/>
            <person name="Kheradpour P."/>
            <person name="Kirkness E.F."/>
            <person name="Koerich L.B."/>
            <person name="Kristiansen K."/>
            <person name="Kudrna D."/>
            <person name="Kulathinal R.J."/>
            <person name="Kumar S."/>
            <person name="Kwok R."/>
            <person name="Lander E."/>
            <person name="Langley C.H."/>
            <person name="Lapoint R."/>
            <person name="Lazzaro B.P."/>
            <person name="Lee S.J."/>
            <person name="Levesque L."/>
            <person name="Li R."/>
            <person name="Lin C.F."/>
            <person name="Lin M.F."/>
            <person name="Lindblad-Toh K."/>
            <person name="Llopart A."/>
            <person name="Long M."/>
            <person name="Low L."/>
            <person name="Lozovsky E."/>
            <person name="Lu J."/>
            <person name="Luo M."/>
            <person name="Machado C.A."/>
            <person name="Makalowski W."/>
            <person name="Marzo M."/>
            <person name="Matsuda M."/>
            <person name="Matzkin L."/>
            <person name="McAllister B."/>
            <person name="McBride C.S."/>
            <person name="McKernan B."/>
            <person name="McKernan K."/>
            <person name="Mendez-Lago M."/>
            <person name="Minx P."/>
            <person name="Mollenhauer M.U."/>
            <person name="Montooth K."/>
            <person name="Mount S.M."/>
            <person name="Mu X."/>
            <person name="Myers E."/>
            <person name="Negre B."/>
            <person name="Newfeld S."/>
            <person name="Nielsen R."/>
            <person name="Noor M.A."/>
            <person name="O'Grady P."/>
            <person name="Pachter L."/>
            <person name="Papaceit M."/>
            <person name="Parisi M.J."/>
            <person name="Parisi M."/>
            <person name="Parts L."/>
            <person name="Pedersen J.S."/>
            <person name="Pesole G."/>
            <person name="Phillippy A.M."/>
            <person name="Ponting C.P."/>
            <person name="Pop M."/>
            <person name="Porcelli D."/>
            <person name="Powell J.R."/>
            <person name="Prohaska S."/>
            <person name="Pruitt K."/>
            <person name="Puig M."/>
            <person name="Quesneville H."/>
            <person name="Ram K.R."/>
            <person name="Rand D."/>
            <person name="Rasmussen M.D."/>
            <person name="Reed L.K."/>
            <person name="Reenan R."/>
            <person name="Reily A."/>
            <person name="Remington K.A."/>
            <person name="Rieger T.T."/>
            <person name="Ritchie M.G."/>
            <person name="Robin C."/>
            <person name="Rogers Y.H."/>
            <person name="Rohde C."/>
            <person name="Rozas J."/>
            <person name="Rubenfield M.J."/>
            <person name="Ruiz A."/>
            <person name="Russo S."/>
            <person name="Salzberg S.L."/>
            <person name="Sanchez-Gracia A."/>
            <person name="Saranga D.J."/>
            <person name="Sato H."/>
            <person name="Schaeffer S.W."/>
            <person name="Schatz M.C."/>
            <person name="Schlenke T."/>
            <person name="Schwartz R."/>
            <person name="Segarra C."/>
            <person name="Singh R.S."/>
            <person name="Sirot L."/>
            <person name="Sirota M."/>
            <person name="Sisneros N.B."/>
            <person name="Smith C.D."/>
            <person name="Smith T.F."/>
            <person name="Spieth J."/>
            <person name="Stage D.E."/>
            <person name="Stark A."/>
            <person name="Stephan W."/>
            <person name="Strausberg R.L."/>
            <person name="Strempel S."/>
            <person name="Sturgill D."/>
            <person name="Sutton G."/>
            <person name="Sutton G.G."/>
            <person name="Tao W."/>
            <person name="Teichmann S."/>
            <person name="Tobari Y.N."/>
            <person name="Tomimura Y."/>
            <person name="Tsolas J.M."/>
            <person name="Valente V.L."/>
            <person name="Venter E."/>
            <person name="Venter J.C."/>
            <person name="Vicario S."/>
            <person name="Vieira F.G."/>
            <person name="Vilella A.J."/>
            <person name="Villasante A."/>
            <person name="Walenz B."/>
            <person name="Wang J."/>
            <person name="Wasserman M."/>
            <person name="Watts T."/>
            <person name="Wilson D."/>
            <person name="Wilson R.K."/>
            <person name="Wing R.A."/>
            <person name="Wolfner M.F."/>
            <person name="Wong A."/>
            <person name="Wong G.K."/>
            <person name="Wu C.I."/>
            <person name="Wu G."/>
            <person name="Yamamoto D."/>
            <person name="Yang H.P."/>
            <person name="Yang S.P."/>
            <person name="Yorke J.A."/>
            <person name="Yoshida K."/>
            <person name="Zdobnov E."/>
            <person name="Zhang P."/>
            <person name="Zhang Y."/>
            <person name="Zimin A.V."/>
            <person name="Baldwin J."/>
            <person name="Abdouelleil A."/>
            <person name="Abdulkadir J."/>
            <person name="Abebe A."/>
            <person name="Abera B."/>
            <person name="Abreu J."/>
            <person name="Acer S.C."/>
            <person name="Aftuck L."/>
            <person name="Alexander A."/>
            <person name="An P."/>
            <person name="Anderson E."/>
            <person name="Anderson S."/>
            <person name="Arachi H."/>
            <person name="Azer M."/>
            <person name="Bachantsang P."/>
            <person name="Barry A."/>
            <person name="Bayul T."/>
            <person name="Berlin A."/>
            <person name="Bessette D."/>
            <person name="Bloom T."/>
            <person name="Blye J."/>
            <person name="Boguslavskiy L."/>
            <person name="Bonnet C."/>
            <person name="Boukhgalter B."/>
            <person name="Bourzgui I."/>
            <person name="Brown A."/>
            <person name="Cahill P."/>
            <person name="Channer S."/>
            <person name="Cheshatsang Y."/>
            <person name="Chuda L."/>
            <person name="Citroen M."/>
            <person name="Collymore A."/>
            <person name="Cooke P."/>
            <person name="Costello M."/>
            <person name="D'Aco K."/>
            <person name="Daza R."/>
            <person name="De Haan G."/>
            <person name="DeGray S."/>
            <person name="DeMaso C."/>
            <person name="Dhargay N."/>
            <person name="Dooley K."/>
            <person name="Dooley E."/>
            <person name="Doricent M."/>
            <person name="Dorje P."/>
            <person name="Dorjee K."/>
            <person name="Dupes A."/>
            <person name="Elong R."/>
            <person name="Falk J."/>
            <person name="Farina A."/>
            <person name="Faro S."/>
            <person name="Ferguson D."/>
            <person name="Fisher S."/>
            <person name="Foley C.D."/>
            <person name="Franke A."/>
            <person name="Friedrich D."/>
            <person name="Gadbois L."/>
            <person name="Gearin G."/>
            <person name="Gearin C.R."/>
            <person name="Giannoukos G."/>
            <person name="Goode T."/>
            <person name="Graham J."/>
            <person name="Grandbois E."/>
            <person name="Grewal S."/>
            <person name="Gyaltsen K."/>
            <person name="Hafez N."/>
            <person name="Hagos B."/>
            <person name="Hall J."/>
            <person name="Henson C."/>
            <person name="Hollinger A."/>
            <person name="Honan T."/>
            <person name="Huard M.D."/>
            <person name="Hughes L."/>
            <person name="Hurhula B."/>
            <person name="Husby M.E."/>
            <person name="Kamat A."/>
            <person name="Kanga B."/>
            <person name="Kashin S."/>
            <person name="Khazanovich D."/>
            <person name="Kisner P."/>
            <person name="Lance K."/>
            <person name="Lara M."/>
            <person name="Lee W."/>
            <person name="Lennon N."/>
            <person name="Letendre F."/>
            <person name="LeVine R."/>
            <person name="Lipovsky A."/>
            <person name="Liu X."/>
            <person name="Liu J."/>
            <person name="Liu S."/>
            <person name="Lokyitsang T."/>
            <person name="Lokyitsang Y."/>
            <person name="Lubonja R."/>
            <person name="Lui A."/>
            <person name="MacDonald P."/>
            <person name="Magnisalis V."/>
            <person name="Maru K."/>
            <person name="Matthews C."/>
            <person name="McCusker W."/>
            <person name="McDonough S."/>
            <person name="Mehta T."/>
            <person name="Meldrim J."/>
            <person name="Meneus L."/>
            <person name="Mihai O."/>
            <person name="Mihalev A."/>
            <person name="Mihova T."/>
            <person name="Mittelman R."/>
            <person name="Mlenga V."/>
            <person name="Montmayeur A."/>
            <person name="Mulrain L."/>
            <person name="Navidi A."/>
            <person name="Naylor J."/>
            <person name="Negash T."/>
            <person name="Nguyen T."/>
            <person name="Nguyen N."/>
            <person name="Nicol R."/>
            <person name="Norbu C."/>
            <person name="Norbu N."/>
            <person name="Novod N."/>
            <person name="O'Neill B."/>
            <person name="Osman S."/>
            <person name="Markiewicz E."/>
            <person name="Oyono O.L."/>
            <person name="Patti C."/>
            <person name="Phunkhang P."/>
            <person name="Pierre F."/>
            <person name="Priest M."/>
            <person name="Raghuraman S."/>
            <person name="Rege F."/>
            <person name="Reyes R."/>
            <person name="Rise C."/>
            <person name="Rogov P."/>
            <person name="Ross K."/>
            <person name="Ryan E."/>
            <person name="Settipalli S."/>
            <person name="Shea T."/>
            <person name="Sherpa N."/>
            <person name="Shi L."/>
            <person name="Shih D."/>
            <person name="Sparrow T."/>
            <person name="Spaulding J."/>
            <person name="Stalker J."/>
            <person name="Stange-Thomann N."/>
            <person name="Stavropoulos S."/>
            <person name="Stone C."/>
            <person name="Strader C."/>
            <person name="Tesfaye S."/>
            <person name="Thomson T."/>
            <person name="Thoulutsang Y."/>
            <person name="Thoulutsang D."/>
            <person name="Topham K."/>
            <person name="Topping I."/>
            <person name="Tsamla T."/>
            <person name="Vassiliev H."/>
            <person name="Vo A."/>
            <person name="Wangchuk T."/>
            <person name="Wangdi T."/>
            <person name="Weiand M."/>
            <person name="Wilkinson J."/>
            <person name="Wilson A."/>
            <person name="Yadav S."/>
            <person name="Young G."/>
            <person name="Yu Q."/>
            <person name="Zembek L."/>
            <person name="Zhong D."/>
            <person name="Zimmer A."/>
            <person name="Zwirko Z."/>
            <person name="Jaffe D.B."/>
            <person name="Alvarez P."/>
            <person name="Brockman W."/>
            <person name="Butler J."/>
            <person name="Chin C."/>
            <person name="Gnerre S."/>
            <person name="Grabherr M."/>
            <person name="Kleber M."/>
            <person name="Mauceli E."/>
            <person name="MacCallum I."/>
        </authorList>
    </citation>
    <scope>NUCLEOTIDE SEQUENCE [LARGE SCALE GENOMIC DNA]</scope>
    <source>
        <strain evidence="4">MSH-3 / Tucson 14011-0111.49</strain>
    </source>
</reference>
<dbReference type="PhylomeDB" id="B4GP06"/>
<evidence type="ECO:0000313" key="3">
    <source>
        <dbReference type="EMBL" id="EDW38889.1"/>
    </source>
</evidence>
<sequence length="377" mass="43490">MGSGFRPIYKWIVFCCFFAICLLFLPQQKSDGPSPKFRALQPVTTILDDSEDTNDSNGFQSDGTDGTDVSDVTALPLYFVESSKCKIPYVDPFGADAMAIYKPMVYEPCSNDTALVTPIYDVIRRRYVLHINETLASLLLKSSEIEYNCYYQEIKGSSSDGYDSVDRKYFSQDYVVPVHVQGLILGCHRIDNTSHILQSDAYTLVQYKAPPPGLFLEPSKRKPSVIMFGIDSLSRINLRRTMPKVYNFLTRSGWYELQGYNKFQIALFQYDRGNWLPTIYIITVKDFCKVMYDKNYYWYTYWTKYVINKKDVESRCFMLGTKLLMEEYKLHLVLNIGSAVFSGLYKAIYTIEAYSALGVRRPTSFCFEVRGEFKKVK</sequence>
<accession>B4GP06</accession>
<gene>
    <name evidence="3" type="primary">Dper\GL13794</name>
    <name evidence="3" type="ORF">Dper_GL13794</name>
</gene>
<feature type="signal peptide" evidence="2">
    <location>
        <begin position="1"/>
        <end position="23"/>
    </location>
</feature>
<dbReference type="eggNOG" id="ENOG502QRYZ">
    <property type="taxonomic scope" value="Eukaryota"/>
</dbReference>
<evidence type="ECO:0000256" key="1">
    <source>
        <dbReference type="SAM" id="MobiDB-lite"/>
    </source>
</evidence>
<dbReference type="OrthoDB" id="7975395at2759"/>
<evidence type="ECO:0000313" key="4">
    <source>
        <dbReference type="Proteomes" id="UP000008744"/>
    </source>
</evidence>
<name>B4GP06_DROPE</name>
<dbReference type="Proteomes" id="UP000008744">
    <property type="component" value="Unassembled WGS sequence"/>
</dbReference>
<feature type="chain" id="PRO_5002806978" evidence="2">
    <location>
        <begin position="24"/>
        <end position="377"/>
    </location>
</feature>
<dbReference type="GO" id="GO:0005615">
    <property type="term" value="C:extracellular space"/>
    <property type="evidence" value="ECO:0007669"/>
    <property type="project" value="TreeGrafter"/>
</dbReference>
<dbReference type="InterPro" id="IPR006601">
    <property type="entry name" value="Uncharacterised_DM11_DROME"/>
</dbReference>
<keyword evidence="2" id="KW-0732">Signal</keyword>
<protein>
    <submittedName>
        <fullName evidence="3">GL13794</fullName>
    </submittedName>
</protein>
<dbReference type="EMBL" id="CH479186">
    <property type="protein sequence ID" value="EDW38889.1"/>
    <property type="molecule type" value="Genomic_DNA"/>
</dbReference>
<keyword evidence="4" id="KW-1185">Reference proteome</keyword>
<dbReference type="AlphaFoldDB" id="B4GP06"/>
<dbReference type="PANTHER" id="PTHR10974:SF9">
    <property type="entry name" value="DUF229 DOMAIN CONTAINING PROTEIN-RELATED"/>
    <property type="match status" value="1"/>
</dbReference>
<dbReference type="HOGENOM" id="CLU_734186_0_0_1"/>
<dbReference type="PANTHER" id="PTHR10974">
    <property type="entry name" value="FI08016P-RELATED"/>
    <property type="match status" value="1"/>
</dbReference>